<proteinExistence type="predicted"/>
<dbReference type="AlphaFoldDB" id="A0AA40C7L8"/>
<gene>
    <name evidence="2" type="ORF">B0T14DRAFT_475183</name>
</gene>
<keyword evidence="1" id="KW-1133">Transmembrane helix</keyword>
<protein>
    <submittedName>
        <fullName evidence="2">Uncharacterized protein</fullName>
    </submittedName>
</protein>
<keyword evidence="1" id="KW-0812">Transmembrane</keyword>
<keyword evidence="3" id="KW-1185">Reference proteome</keyword>
<comment type="caution">
    <text evidence="2">The sequence shown here is derived from an EMBL/GenBank/DDBJ whole genome shotgun (WGS) entry which is preliminary data.</text>
</comment>
<reference evidence="2" key="1">
    <citation type="submission" date="2023-06" db="EMBL/GenBank/DDBJ databases">
        <title>Genome-scale phylogeny and comparative genomics of the fungal order Sordariales.</title>
        <authorList>
            <consortium name="Lawrence Berkeley National Laboratory"/>
            <person name="Hensen N."/>
            <person name="Bonometti L."/>
            <person name="Westerberg I."/>
            <person name="Brannstrom I.O."/>
            <person name="Guillou S."/>
            <person name="Cros-Aarteil S."/>
            <person name="Calhoun S."/>
            <person name="Haridas S."/>
            <person name="Kuo A."/>
            <person name="Mondo S."/>
            <person name="Pangilinan J."/>
            <person name="Riley R."/>
            <person name="Labutti K."/>
            <person name="Andreopoulos B."/>
            <person name="Lipzen A."/>
            <person name="Chen C."/>
            <person name="Yanf M."/>
            <person name="Daum C."/>
            <person name="Ng V."/>
            <person name="Clum A."/>
            <person name="Steindorff A."/>
            <person name="Ohm R."/>
            <person name="Martin F."/>
            <person name="Silar P."/>
            <person name="Natvig D."/>
            <person name="Lalanne C."/>
            <person name="Gautier V."/>
            <person name="Ament-Velasquez S.L."/>
            <person name="Kruys A."/>
            <person name="Hutchinson M.I."/>
            <person name="Powell A.J."/>
            <person name="Barry K."/>
            <person name="Miller A.N."/>
            <person name="Grigoriev I.V."/>
            <person name="Debuchy R."/>
            <person name="Gladieux P."/>
            <person name="Thoren M.H."/>
            <person name="Johannesson H."/>
        </authorList>
    </citation>
    <scope>NUCLEOTIDE SEQUENCE</scope>
    <source>
        <strain evidence="2">CBS 606.72</strain>
    </source>
</reference>
<evidence type="ECO:0000256" key="1">
    <source>
        <dbReference type="SAM" id="Phobius"/>
    </source>
</evidence>
<dbReference type="Proteomes" id="UP001175000">
    <property type="component" value="Unassembled WGS sequence"/>
</dbReference>
<feature type="transmembrane region" description="Helical" evidence="1">
    <location>
        <begin position="23"/>
        <end position="42"/>
    </location>
</feature>
<sequence>MNNSSPANSSTVSWANSPEGRGTIDLVVSCIVTFTLCVWSALHLNVPPMQSTPLQLAIEKTIWVLYGIFAPELVVATAASQYIVALWLKGEIKKDADFRMSQNDGKDATSHTWSVTQCYYAAMGGCVANVPWMGDDGEEEMRRVTLTPAGIRLLSFVGRLPNVDEAQVRDKSKADWMAKSIVCVQATWMVAQVVGRLIERLPVSLLEINTCGHVVCAFALYLLWWSKPLDIQDPSILENGDDDVLAERVPDENNGFRYEYAIAPELAEECHAYLMPPYDDLKVRHGDLYCRRARLESRDMTSYRRLYVKTLQRASRAVDMIWTEKCQRQTAEYERLYFTVVPRLAETGYYLSETEYLLRNMPNLPSLTNLSLGQVDCHQNVLPAIFAFTALAYGGLHLSAWNDFYPSQAERYTWIIAALWIACSGGLVWISCSLGLLTKKLGSVRALQKNGDLVENPWRRWLPMVARWCIYVVGVTFAVTRVFLVVEAFASLREAPREMYRTPEWSNFLPHL</sequence>
<feature type="transmembrane region" description="Helical" evidence="1">
    <location>
        <begin position="62"/>
        <end position="88"/>
    </location>
</feature>
<feature type="transmembrane region" description="Helical" evidence="1">
    <location>
        <begin position="381"/>
        <end position="400"/>
    </location>
</feature>
<feature type="transmembrane region" description="Helical" evidence="1">
    <location>
        <begin position="468"/>
        <end position="490"/>
    </location>
</feature>
<organism evidence="2 3">
    <name type="scientific">Immersiella caudata</name>
    <dbReference type="NCBI Taxonomy" id="314043"/>
    <lineage>
        <taxon>Eukaryota</taxon>
        <taxon>Fungi</taxon>
        <taxon>Dikarya</taxon>
        <taxon>Ascomycota</taxon>
        <taxon>Pezizomycotina</taxon>
        <taxon>Sordariomycetes</taxon>
        <taxon>Sordariomycetidae</taxon>
        <taxon>Sordariales</taxon>
        <taxon>Lasiosphaeriaceae</taxon>
        <taxon>Immersiella</taxon>
    </lineage>
</organism>
<accession>A0AA40C7L8</accession>
<name>A0AA40C7L8_9PEZI</name>
<dbReference type="EMBL" id="JAULSU010000002">
    <property type="protein sequence ID" value="KAK0627965.1"/>
    <property type="molecule type" value="Genomic_DNA"/>
</dbReference>
<dbReference type="PANTHER" id="PTHR35043:SF7">
    <property type="entry name" value="TRANSCRIPTION FACTOR DOMAIN-CONTAINING PROTEIN"/>
    <property type="match status" value="1"/>
</dbReference>
<keyword evidence="1" id="KW-0472">Membrane</keyword>
<dbReference type="PANTHER" id="PTHR35043">
    <property type="entry name" value="TRANSCRIPTION FACTOR DOMAIN-CONTAINING PROTEIN"/>
    <property type="match status" value="1"/>
</dbReference>
<evidence type="ECO:0000313" key="2">
    <source>
        <dbReference type="EMBL" id="KAK0627965.1"/>
    </source>
</evidence>
<feature type="transmembrane region" description="Helical" evidence="1">
    <location>
        <begin position="412"/>
        <end position="437"/>
    </location>
</feature>
<evidence type="ECO:0000313" key="3">
    <source>
        <dbReference type="Proteomes" id="UP001175000"/>
    </source>
</evidence>